<name>A0A498J9B3_MALDO</name>
<sequence>MCTHPARLLICCCPEEERVEWTMLGKASLKDFGACCILTHSEEKQQEIRKTTKEGLKGKMDAKKFKKTKNVPKPMVKDQVSVPEYNLRSTRSRYRTSQNQSISGNGINQLGPSKQLQGKSECDCPDTFSKRDFLLDLKCCEVVFGCDVICICNKTRCWPCLTLEVMESGLVKNWEFVCRRLSLRLLTGLGTCLESRGQVHKTREIILQTVSIVVS</sequence>
<gene>
    <name evidence="2" type="ORF">DVH24_033265</name>
</gene>
<keyword evidence="3" id="KW-1185">Reference proteome</keyword>
<dbReference type="EMBL" id="RDQH01000334">
    <property type="protein sequence ID" value="RXH92369.1"/>
    <property type="molecule type" value="Genomic_DNA"/>
</dbReference>
<accession>A0A498J9B3</accession>
<dbReference type="STRING" id="3750.A0A498J9B3"/>
<dbReference type="Proteomes" id="UP000290289">
    <property type="component" value="Chromosome 8"/>
</dbReference>
<dbReference type="AlphaFoldDB" id="A0A498J9B3"/>
<evidence type="ECO:0000313" key="3">
    <source>
        <dbReference type="Proteomes" id="UP000290289"/>
    </source>
</evidence>
<organism evidence="2 3">
    <name type="scientific">Malus domestica</name>
    <name type="common">Apple</name>
    <name type="synonym">Pyrus malus</name>
    <dbReference type="NCBI Taxonomy" id="3750"/>
    <lineage>
        <taxon>Eukaryota</taxon>
        <taxon>Viridiplantae</taxon>
        <taxon>Streptophyta</taxon>
        <taxon>Embryophyta</taxon>
        <taxon>Tracheophyta</taxon>
        <taxon>Spermatophyta</taxon>
        <taxon>Magnoliopsida</taxon>
        <taxon>eudicotyledons</taxon>
        <taxon>Gunneridae</taxon>
        <taxon>Pentapetalae</taxon>
        <taxon>rosids</taxon>
        <taxon>fabids</taxon>
        <taxon>Rosales</taxon>
        <taxon>Rosaceae</taxon>
        <taxon>Amygdaloideae</taxon>
        <taxon>Maleae</taxon>
        <taxon>Malus</taxon>
    </lineage>
</organism>
<protein>
    <submittedName>
        <fullName evidence="2">Uncharacterized protein</fullName>
    </submittedName>
</protein>
<reference evidence="2 3" key="1">
    <citation type="submission" date="2018-10" db="EMBL/GenBank/DDBJ databases">
        <title>A high-quality apple genome assembly.</title>
        <authorList>
            <person name="Hu J."/>
        </authorList>
    </citation>
    <scope>NUCLEOTIDE SEQUENCE [LARGE SCALE GENOMIC DNA]</scope>
    <source>
        <strain evidence="3">cv. HFTH1</strain>
        <tissue evidence="2">Young leaf</tissue>
    </source>
</reference>
<proteinExistence type="predicted"/>
<evidence type="ECO:0000256" key="1">
    <source>
        <dbReference type="SAM" id="MobiDB-lite"/>
    </source>
</evidence>
<comment type="caution">
    <text evidence="2">The sequence shown here is derived from an EMBL/GenBank/DDBJ whole genome shotgun (WGS) entry which is preliminary data.</text>
</comment>
<evidence type="ECO:0000313" key="2">
    <source>
        <dbReference type="EMBL" id="RXH92369.1"/>
    </source>
</evidence>
<feature type="region of interest" description="Disordered" evidence="1">
    <location>
        <begin position="95"/>
        <end position="118"/>
    </location>
</feature>